<dbReference type="InterPro" id="IPR055097">
    <property type="entry name" value="Ig_NUP210_2nd"/>
</dbReference>
<dbReference type="GeneTree" id="ENSGT00390000009491"/>
<dbReference type="Pfam" id="PF22967">
    <property type="entry name" value="Ig_NUP210_1st"/>
    <property type="match status" value="1"/>
</dbReference>
<feature type="domain" description="NUP210 Ig-like" evidence="3">
    <location>
        <begin position="129"/>
        <end position="242"/>
    </location>
</feature>
<dbReference type="InterPro" id="IPR055096">
    <property type="entry name" value="Ig_NUP210_1st"/>
</dbReference>
<feature type="domain" description="NUP210 Ig-like" evidence="1">
    <location>
        <begin position="251"/>
        <end position="282"/>
    </location>
</feature>
<reference evidence="4" key="3">
    <citation type="submission" date="2025-09" db="UniProtKB">
        <authorList>
            <consortium name="Ensembl"/>
        </authorList>
    </citation>
    <scope>IDENTIFICATION</scope>
</reference>
<proteinExistence type="predicted"/>
<dbReference type="Pfam" id="PF22963">
    <property type="entry name" value="Ig_NUP210_3rd"/>
    <property type="match status" value="1"/>
</dbReference>
<name>A0A8D2CU76_SCIVU</name>
<dbReference type="PANTHER" id="PTHR23019">
    <property type="entry name" value="NUCLEAR PORE MEMBRANE GLYCOPROTEIN GP210-RELATED"/>
    <property type="match status" value="1"/>
</dbReference>
<reference evidence="4" key="1">
    <citation type="submission" date="2020-06" db="EMBL/GenBank/DDBJ databases">
        <authorList>
            <consortium name="Wellcome Sanger Institute Data Sharing"/>
        </authorList>
    </citation>
    <scope>NUCLEOTIDE SEQUENCE [LARGE SCALE GENOMIC DNA]</scope>
</reference>
<evidence type="ECO:0000259" key="3">
    <source>
        <dbReference type="Pfam" id="PF22969"/>
    </source>
</evidence>
<dbReference type="InterPro" id="IPR055098">
    <property type="entry name" value="Ig_NUP210_3rd"/>
</dbReference>
<dbReference type="AlphaFoldDB" id="A0A8D2CU76"/>
<dbReference type="Pfam" id="PF22969">
    <property type="entry name" value="Ig_NUP210_2nd"/>
    <property type="match status" value="1"/>
</dbReference>
<protein>
    <submittedName>
        <fullName evidence="4">Uncharacterized protein</fullName>
    </submittedName>
</protein>
<sequence>MTNFGATVLFCLRLHRLLSLLLFLFGTLANKLNVPQVLLPFGREPGRVPFLLEAQRGCYIWHSTHHDAVTVEPLYENGTLCSQRAVLIAESTQPIRLSSIILAREIVTDHELRCDVKVDVIDSIEIVSRTRELYVDDSPLELMVRALDAEGNTFSSLAGMMFEWSIAQDNEPNTLFDSVENQSYFVFRILKFSEAEYSPPHYIAEMENEEKQGDVILVSGIRTGAAIVKVRIYEQFYKKVAAALIRLLVLENIFLIPSHDIYLLVGAYIKYQVAKMVQGRMTGKIIYLFLSSASLHFPEHIRHVPW</sequence>
<dbReference type="InterPro" id="IPR045197">
    <property type="entry name" value="NUP210-like"/>
</dbReference>
<dbReference type="Ensembl" id="ENSSVLT00005016683.1">
    <property type="protein sequence ID" value="ENSSVLP00005015034.1"/>
    <property type="gene ID" value="ENSSVLG00005011990.1"/>
</dbReference>
<reference evidence="4" key="2">
    <citation type="submission" date="2025-08" db="UniProtKB">
        <authorList>
            <consortium name="Ensembl"/>
        </authorList>
    </citation>
    <scope>IDENTIFICATION</scope>
</reference>
<evidence type="ECO:0000313" key="4">
    <source>
        <dbReference type="Ensembl" id="ENSSVLP00005015034.1"/>
    </source>
</evidence>
<dbReference type="PANTHER" id="PTHR23019:SF1">
    <property type="entry name" value="NUCLEAR PORE MEMBRANE GLYCOPROTEIN 210-LIKE"/>
    <property type="match status" value="1"/>
</dbReference>
<dbReference type="GO" id="GO:0005643">
    <property type="term" value="C:nuclear pore"/>
    <property type="evidence" value="ECO:0007669"/>
    <property type="project" value="TreeGrafter"/>
</dbReference>
<keyword evidence="5" id="KW-1185">Reference proteome</keyword>
<feature type="domain" description="NUP210 Ig-like" evidence="2">
    <location>
        <begin position="30"/>
        <end position="119"/>
    </location>
</feature>
<evidence type="ECO:0000259" key="1">
    <source>
        <dbReference type="Pfam" id="PF22963"/>
    </source>
</evidence>
<accession>A0A8D2CU76</accession>
<evidence type="ECO:0000313" key="5">
    <source>
        <dbReference type="Proteomes" id="UP000694564"/>
    </source>
</evidence>
<dbReference type="Proteomes" id="UP000694564">
    <property type="component" value="Chromosome 1"/>
</dbReference>
<organism evidence="4 5">
    <name type="scientific">Sciurus vulgaris</name>
    <name type="common">Eurasian red squirrel</name>
    <dbReference type="NCBI Taxonomy" id="55149"/>
    <lineage>
        <taxon>Eukaryota</taxon>
        <taxon>Metazoa</taxon>
        <taxon>Chordata</taxon>
        <taxon>Craniata</taxon>
        <taxon>Vertebrata</taxon>
        <taxon>Euteleostomi</taxon>
        <taxon>Mammalia</taxon>
        <taxon>Eutheria</taxon>
        <taxon>Euarchontoglires</taxon>
        <taxon>Glires</taxon>
        <taxon>Rodentia</taxon>
        <taxon>Sciuromorpha</taxon>
        <taxon>Sciuridae</taxon>
        <taxon>Sciurinae</taxon>
        <taxon>Sciurini</taxon>
        <taxon>Sciurus</taxon>
    </lineage>
</organism>
<evidence type="ECO:0000259" key="2">
    <source>
        <dbReference type="Pfam" id="PF22967"/>
    </source>
</evidence>